<dbReference type="SMART" id="SM00382">
    <property type="entry name" value="AAA"/>
    <property type="match status" value="1"/>
</dbReference>
<dbReference type="EMBL" id="SNXW01000001">
    <property type="protein sequence ID" value="TDP88267.1"/>
    <property type="molecule type" value="Genomic_DNA"/>
</dbReference>
<dbReference type="InterPro" id="IPR025943">
    <property type="entry name" value="Sigma_54_int_dom_ATP-bd_2"/>
</dbReference>
<dbReference type="GO" id="GO:0043565">
    <property type="term" value="F:sequence-specific DNA binding"/>
    <property type="evidence" value="ECO:0007669"/>
    <property type="project" value="InterPro"/>
</dbReference>
<evidence type="ECO:0000256" key="3">
    <source>
        <dbReference type="ARBA" id="ARBA00023015"/>
    </source>
</evidence>
<dbReference type="SUPFAM" id="SSF55781">
    <property type="entry name" value="GAF domain-like"/>
    <property type="match status" value="1"/>
</dbReference>
<dbReference type="Gene3D" id="1.10.8.60">
    <property type="match status" value="1"/>
</dbReference>
<dbReference type="InterPro" id="IPR027417">
    <property type="entry name" value="P-loop_NTPase"/>
</dbReference>
<dbReference type="OrthoDB" id="9761705at2"/>
<dbReference type="InterPro" id="IPR003593">
    <property type="entry name" value="AAA+_ATPase"/>
</dbReference>
<dbReference type="Pfam" id="PF25601">
    <property type="entry name" value="AAA_lid_14"/>
    <property type="match status" value="1"/>
</dbReference>
<dbReference type="CDD" id="cd00009">
    <property type="entry name" value="AAA"/>
    <property type="match status" value="1"/>
</dbReference>
<dbReference type="SUPFAM" id="SSF46689">
    <property type="entry name" value="Homeodomain-like"/>
    <property type="match status" value="1"/>
</dbReference>
<dbReference type="PANTHER" id="PTHR32071">
    <property type="entry name" value="TRANSCRIPTIONAL REGULATORY PROTEIN"/>
    <property type="match status" value="1"/>
</dbReference>
<dbReference type="PROSITE" id="PS00676">
    <property type="entry name" value="SIGMA54_INTERACT_2"/>
    <property type="match status" value="1"/>
</dbReference>
<protein>
    <submittedName>
        <fullName evidence="7">Transcriptional regulator of acetoin/glycerol metabolism</fullName>
    </submittedName>
</protein>
<dbReference type="GO" id="GO:0006355">
    <property type="term" value="P:regulation of DNA-templated transcription"/>
    <property type="evidence" value="ECO:0007669"/>
    <property type="project" value="InterPro"/>
</dbReference>
<evidence type="ECO:0000256" key="5">
    <source>
        <dbReference type="ARBA" id="ARBA00023163"/>
    </source>
</evidence>
<keyword evidence="2" id="KW-0067">ATP-binding</keyword>
<dbReference type="GO" id="GO:0005524">
    <property type="term" value="F:ATP binding"/>
    <property type="evidence" value="ECO:0007669"/>
    <property type="project" value="UniProtKB-KW"/>
</dbReference>
<dbReference type="InterPro" id="IPR009057">
    <property type="entry name" value="Homeodomain-like_sf"/>
</dbReference>
<keyword evidence="8" id="KW-1185">Reference proteome</keyword>
<dbReference type="Gene3D" id="1.10.10.60">
    <property type="entry name" value="Homeodomain-like"/>
    <property type="match status" value="1"/>
</dbReference>
<comment type="caution">
    <text evidence="7">The sequence shown here is derived from an EMBL/GenBank/DDBJ whole genome shotgun (WGS) entry which is preliminary data.</text>
</comment>
<dbReference type="Pfam" id="PF01590">
    <property type="entry name" value="GAF"/>
    <property type="match status" value="1"/>
</dbReference>
<dbReference type="Gene3D" id="3.30.450.40">
    <property type="match status" value="1"/>
</dbReference>
<reference evidence="7 8" key="1">
    <citation type="submission" date="2019-03" db="EMBL/GenBank/DDBJ databases">
        <title>Genomic Encyclopedia of Type Strains, Phase IV (KMG-IV): sequencing the most valuable type-strain genomes for metagenomic binning, comparative biology and taxonomic classification.</title>
        <authorList>
            <person name="Goeker M."/>
        </authorList>
    </citation>
    <scope>NUCLEOTIDE SEQUENCE [LARGE SCALE GENOMIC DNA]</scope>
    <source>
        <strain evidence="7 8">DSM 11901</strain>
    </source>
</reference>
<dbReference type="InterPro" id="IPR003018">
    <property type="entry name" value="GAF"/>
</dbReference>
<dbReference type="PROSITE" id="PS50045">
    <property type="entry name" value="SIGMA54_INTERACT_4"/>
    <property type="match status" value="1"/>
</dbReference>
<dbReference type="InterPro" id="IPR002197">
    <property type="entry name" value="HTH_Fis"/>
</dbReference>
<evidence type="ECO:0000256" key="1">
    <source>
        <dbReference type="ARBA" id="ARBA00022741"/>
    </source>
</evidence>
<dbReference type="AlphaFoldDB" id="A0A4R6RQ45"/>
<dbReference type="PRINTS" id="PR01590">
    <property type="entry name" value="HTHFIS"/>
</dbReference>
<sequence>MSPTRSFQAVAAYRPEQIWSARRSFFDEGRAPHGLVSDVVLRSWQRCQSLGRRPDEAIDFCQLDRPALGTLLERHAMLLSAARPAVETLAGAVADAGYAVMLTDASGVVLLAEGATPSQNVFFRRAFRPGVDVSEQVIGSSAMSVALAEHQAVRIFGPEHYLSATQIFHCCAVPVFDPSGRIVATVDISRDMPGMLESSLWLAQRCANRIERGLFESRPAFLHVELDLAQGLDGGGSGGSQALLAIGEDGELMAISRSARQLMSLAPEVDGIHFDDVFEGGFQHWMDQALAAPERLALRLRGGIQLRARVLNGAAGRRQRAFGAMGAMGDATDTPAGGPWPANVTANVTANVSAKVTALELGDADLGQTFALASRAYAADLPVLITGETGCGKDLVAQALHAHSHRLRHNPKSPFVAVNCAGLPAELLAGEMFGHVDGAFTGSRKGGACGKVEAAHGGTLFLDEIGDMPLGVQATLLRVLDSREVVRLGAAQSRKVDVRIVSATHQDLRALVAQGRFREDLYYRLAGYEFHIKPLRERSAFDALLQALLADMACPLGRLDTEARAWLAAQPWPGNVRQLRQVLKRVLALAEPQGAVGVAALRQAMPEAGVGGVGGALAPNPVPNLMQKAQDEAIEAALARCEGNVTAAAKLLGIGRATLYRRLGAKAA</sequence>
<organism evidence="7 8">
    <name type="scientific">Aquabacterium commune</name>
    <dbReference type="NCBI Taxonomy" id="70586"/>
    <lineage>
        <taxon>Bacteria</taxon>
        <taxon>Pseudomonadati</taxon>
        <taxon>Pseudomonadota</taxon>
        <taxon>Betaproteobacteria</taxon>
        <taxon>Burkholderiales</taxon>
        <taxon>Aquabacterium</taxon>
    </lineage>
</organism>
<evidence type="ECO:0000313" key="7">
    <source>
        <dbReference type="EMBL" id="TDP88267.1"/>
    </source>
</evidence>
<dbReference type="InterPro" id="IPR058031">
    <property type="entry name" value="AAA_lid_NorR"/>
</dbReference>
<dbReference type="FunFam" id="3.40.50.300:FF:000006">
    <property type="entry name" value="DNA-binding transcriptional regulator NtrC"/>
    <property type="match status" value="1"/>
</dbReference>
<evidence type="ECO:0000256" key="2">
    <source>
        <dbReference type="ARBA" id="ARBA00022840"/>
    </source>
</evidence>
<dbReference type="Gene3D" id="3.40.50.300">
    <property type="entry name" value="P-loop containing nucleotide triphosphate hydrolases"/>
    <property type="match status" value="1"/>
</dbReference>
<proteinExistence type="predicted"/>
<dbReference type="PANTHER" id="PTHR32071:SF77">
    <property type="entry name" value="TRANSCRIPTIONAL REGULATORY PROTEIN"/>
    <property type="match status" value="1"/>
</dbReference>
<dbReference type="Pfam" id="PF00158">
    <property type="entry name" value="Sigma54_activat"/>
    <property type="match status" value="1"/>
</dbReference>
<keyword evidence="4" id="KW-0238">DNA-binding</keyword>
<accession>A0A4R6RQ45</accession>
<dbReference type="InterPro" id="IPR002078">
    <property type="entry name" value="Sigma_54_int"/>
</dbReference>
<evidence type="ECO:0000313" key="8">
    <source>
        <dbReference type="Proteomes" id="UP000294593"/>
    </source>
</evidence>
<dbReference type="InterPro" id="IPR029016">
    <property type="entry name" value="GAF-like_dom_sf"/>
</dbReference>
<dbReference type="RefSeq" id="WP_133605897.1">
    <property type="nucleotide sequence ID" value="NZ_SNXW01000001.1"/>
</dbReference>
<dbReference type="Pfam" id="PF02954">
    <property type="entry name" value="HTH_8"/>
    <property type="match status" value="1"/>
</dbReference>
<feature type="domain" description="Sigma-54 factor interaction" evidence="6">
    <location>
        <begin position="372"/>
        <end position="588"/>
    </location>
</feature>
<name>A0A4R6RQ45_9BURK</name>
<dbReference type="Proteomes" id="UP000294593">
    <property type="component" value="Unassembled WGS sequence"/>
</dbReference>
<gene>
    <name evidence="7" type="ORF">EV672_101412</name>
</gene>
<dbReference type="SUPFAM" id="SSF52540">
    <property type="entry name" value="P-loop containing nucleoside triphosphate hydrolases"/>
    <property type="match status" value="1"/>
</dbReference>
<keyword evidence="1" id="KW-0547">Nucleotide-binding</keyword>
<evidence type="ECO:0000259" key="6">
    <source>
        <dbReference type="PROSITE" id="PS50045"/>
    </source>
</evidence>
<keyword evidence="3" id="KW-0805">Transcription regulation</keyword>
<keyword evidence="5" id="KW-0804">Transcription</keyword>
<evidence type="ECO:0000256" key="4">
    <source>
        <dbReference type="ARBA" id="ARBA00023125"/>
    </source>
</evidence>